<keyword evidence="9" id="KW-0406">Ion transport</keyword>
<evidence type="ECO:0000313" key="19">
    <source>
        <dbReference type="Proteomes" id="UP000275719"/>
    </source>
</evidence>
<evidence type="ECO:0000256" key="12">
    <source>
        <dbReference type="ARBA" id="ARBA00023139"/>
    </source>
</evidence>
<evidence type="ECO:0000256" key="7">
    <source>
        <dbReference type="ARBA" id="ARBA00022729"/>
    </source>
</evidence>
<dbReference type="PROSITE" id="PS51257">
    <property type="entry name" value="PROKAR_LIPOPROTEIN"/>
    <property type="match status" value="1"/>
</dbReference>
<proteinExistence type="inferred from homology"/>
<comment type="similarity">
    <text evidence="2">Belongs to the BexD/CtrA/VexA family.</text>
</comment>
<keyword evidence="13" id="KW-0998">Cell outer membrane</keyword>
<sequence length="258" mass="28818">MKKIINLSLLLLVSLFIFSCASKDKIIYYENAEKDISNSVQKVNTRIQPDDLLMIIVSALDPDLAIPFNLTSTSTVMRENQAGVGQQSQQLYLVDGNGNIEFPVIGQINVLNKTKQDIIDELQSKISVYINNPIINVRIMNFKVTVQGEVNRPGVHTITSERLTVVEALSLSGDLTIYGNRNNILIFREENGKRISQRIDITKTDFINSPFYYLKQNDIVYVEPNKTRVNASAVGPNASIFISIASLVIGILTLISRN</sequence>
<feature type="transmembrane region" description="Helical" evidence="15">
    <location>
        <begin position="234"/>
        <end position="255"/>
    </location>
</feature>
<dbReference type="InterPro" id="IPR003715">
    <property type="entry name" value="Poly_export_N"/>
</dbReference>
<comment type="caution">
    <text evidence="18">The sequence shown here is derived from an EMBL/GenBank/DDBJ whole genome shotgun (WGS) entry which is preliminary data.</text>
</comment>
<evidence type="ECO:0000256" key="3">
    <source>
        <dbReference type="ARBA" id="ARBA00022448"/>
    </source>
</evidence>
<dbReference type="GO" id="GO:0009279">
    <property type="term" value="C:cell outer membrane"/>
    <property type="evidence" value="ECO:0007669"/>
    <property type="project" value="UniProtKB-SubCell"/>
</dbReference>
<dbReference type="PANTHER" id="PTHR33619:SF3">
    <property type="entry name" value="POLYSACCHARIDE EXPORT PROTEIN GFCE-RELATED"/>
    <property type="match status" value="1"/>
</dbReference>
<keyword evidence="6 15" id="KW-0812">Transmembrane</keyword>
<dbReference type="InterPro" id="IPR049712">
    <property type="entry name" value="Poly_export"/>
</dbReference>
<evidence type="ECO:0000256" key="15">
    <source>
        <dbReference type="SAM" id="Phobius"/>
    </source>
</evidence>
<keyword evidence="19" id="KW-1185">Reference proteome</keyword>
<evidence type="ECO:0000256" key="9">
    <source>
        <dbReference type="ARBA" id="ARBA00023065"/>
    </source>
</evidence>
<evidence type="ECO:0000313" key="18">
    <source>
        <dbReference type="EMBL" id="RRJ89453.1"/>
    </source>
</evidence>
<keyword evidence="7" id="KW-0732">Signal</keyword>
<evidence type="ECO:0000256" key="13">
    <source>
        <dbReference type="ARBA" id="ARBA00023237"/>
    </source>
</evidence>
<dbReference type="EMBL" id="RQVQ01000027">
    <property type="protein sequence ID" value="RRJ89453.1"/>
    <property type="molecule type" value="Genomic_DNA"/>
</dbReference>
<name>A0A3P3W9X9_9FLAO</name>
<evidence type="ECO:0000256" key="10">
    <source>
        <dbReference type="ARBA" id="ARBA00023114"/>
    </source>
</evidence>
<dbReference type="GO" id="GO:0015159">
    <property type="term" value="F:polysaccharide transmembrane transporter activity"/>
    <property type="evidence" value="ECO:0007669"/>
    <property type="project" value="InterPro"/>
</dbReference>
<feature type="domain" description="Polysaccharide export protein N-terminal" evidence="16">
    <location>
        <begin position="43"/>
        <end position="139"/>
    </location>
</feature>
<keyword evidence="10" id="KW-0626">Porin</keyword>
<keyword evidence="15" id="KW-1133">Transmembrane helix</keyword>
<dbReference type="Proteomes" id="UP000275719">
    <property type="component" value="Unassembled WGS sequence"/>
</dbReference>
<dbReference type="Pfam" id="PF02563">
    <property type="entry name" value="Poly_export"/>
    <property type="match status" value="1"/>
</dbReference>
<dbReference type="AlphaFoldDB" id="A0A3P3W9X9"/>
<comment type="subcellular location">
    <subcellularLocation>
        <location evidence="1">Cell outer membrane</location>
        <topology evidence="1">Multi-pass membrane protein</topology>
    </subcellularLocation>
</comment>
<keyword evidence="4" id="KW-1134">Transmembrane beta strand</keyword>
<dbReference type="Pfam" id="PF22461">
    <property type="entry name" value="SLBB_2"/>
    <property type="match status" value="1"/>
</dbReference>
<evidence type="ECO:0000256" key="1">
    <source>
        <dbReference type="ARBA" id="ARBA00004571"/>
    </source>
</evidence>
<keyword evidence="5" id="KW-0762">Sugar transport</keyword>
<reference evidence="18 19" key="1">
    <citation type="submission" date="2018-11" db="EMBL/GenBank/DDBJ databases">
        <title>Flavobacterium sp. nov., YIM 102701-2 draft genome.</title>
        <authorList>
            <person name="Li G."/>
            <person name="Jiang Y."/>
        </authorList>
    </citation>
    <scope>NUCLEOTIDE SEQUENCE [LARGE SCALE GENOMIC DNA]</scope>
    <source>
        <strain evidence="18 19">YIM 102701-2</strain>
    </source>
</reference>
<dbReference type="GO" id="GO:0006811">
    <property type="term" value="P:monoatomic ion transport"/>
    <property type="evidence" value="ECO:0007669"/>
    <property type="project" value="UniProtKB-KW"/>
</dbReference>
<accession>A0A3P3W9X9</accession>
<organism evidence="18 19">
    <name type="scientific">Paenimyroides tangerinum</name>
    <dbReference type="NCBI Taxonomy" id="2488728"/>
    <lineage>
        <taxon>Bacteria</taxon>
        <taxon>Pseudomonadati</taxon>
        <taxon>Bacteroidota</taxon>
        <taxon>Flavobacteriia</taxon>
        <taxon>Flavobacteriales</taxon>
        <taxon>Flavobacteriaceae</taxon>
        <taxon>Paenimyroides</taxon>
    </lineage>
</organism>
<feature type="domain" description="SLBB" evidence="17">
    <location>
        <begin position="143"/>
        <end position="222"/>
    </location>
</feature>
<evidence type="ECO:0000259" key="17">
    <source>
        <dbReference type="Pfam" id="PF22461"/>
    </source>
</evidence>
<evidence type="ECO:0000259" key="16">
    <source>
        <dbReference type="Pfam" id="PF02563"/>
    </source>
</evidence>
<keyword evidence="8" id="KW-0625">Polysaccharide transport</keyword>
<dbReference type="RefSeq" id="WP_125019568.1">
    <property type="nucleotide sequence ID" value="NZ_RQVQ01000027.1"/>
</dbReference>
<gene>
    <name evidence="18" type="ORF">EG240_11660</name>
</gene>
<evidence type="ECO:0000256" key="2">
    <source>
        <dbReference type="ARBA" id="ARBA00009450"/>
    </source>
</evidence>
<keyword evidence="3" id="KW-0813">Transport</keyword>
<evidence type="ECO:0000256" key="11">
    <source>
        <dbReference type="ARBA" id="ARBA00023136"/>
    </source>
</evidence>
<evidence type="ECO:0000256" key="14">
    <source>
        <dbReference type="ARBA" id="ARBA00023288"/>
    </source>
</evidence>
<dbReference type="GO" id="GO:0046930">
    <property type="term" value="C:pore complex"/>
    <property type="evidence" value="ECO:0007669"/>
    <property type="project" value="UniProtKB-KW"/>
</dbReference>
<keyword evidence="11 15" id="KW-0472">Membrane</keyword>
<evidence type="ECO:0000256" key="4">
    <source>
        <dbReference type="ARBA" id="ARBA00022452"/>
    </source>
</evidence>
<evidence type="ECO:0000256" key="6">
    <source>
        <dbReference type="ARBA" id="ARBA00022692"/>
    </source>
</evidence>
<dbReference type="InterPro" id="IPR054765">
    <property type="entry name" value="SLBB_dom"/>
</dbReference>
<dbReference type="GO" id="GO:0015288">
    <property type="term" value="F:porin activity"/>
    <property type="evidence" value="ECO:0007669"/>
    <property type="project" value="UniProtKB-KW"/>
</dbReference>
<dbReference type="OrthoDB" id="662756at2"/>
<keyword evidence="14" id="KW-0449">Lipoprotein</keyword>
<evidence type="ECO:0000256" key="5">
    <source>
        <dbReference type="ARBA" id="ARBA00022597"/>
    </source>
</evidence>
<dbReference type="Gene3D" id="3.10.560.10">
    <property type="entry name" value="Outer membrane lipoprotein wza domain like"/>
    <property type="match status" value="1"/>
</dbReference>
<dbReference type="PANTHER" id="PTHR33619">
    <property type="entry name" value="POLYSACCHARIDE EXPORT PROTEIN GFCE-RELATED"/>
    <property type="match status" value="1"/>
</dbReference>
<keyword evidence="12" id="KW-0564">Palmitate</keyword>
<evidence type="ECO:0000256" key="8">
    <source>
        <dbReference type="ARBA" id="ARBA00023047"/>
    </source>
</evidence>
<protein>
    <submittedName>
        <fullName evidence="18">Polysaccharide export protein</fullName>
    </submittedName>
</protein>